<dbReference type="VEuPathDB" id="FungiDB:C5L36_0B03330"/>
<evidence type="ECO:0000313" key="4">
    <source>
        <dbReference type="Proteomes" id="UP000249293"/>
    </source>
</evidence>
<dbReference type="EMBL" id="JQFK01000025">
    <property type="protein sequence ID" value="KGK38065.1"/>
    <property type="molecule type" value="Genomic_DNA"/>
</dbReference>
<dbReference type="GO" id="GO:0044877">
    <property type="term" value="F:protein-containing complex binding"/>
    <property type="evidence" value="ECO:0007669"/>
    <property type="project" value="TreeGrafter"/>
</dbReference>
<dbReference type="AlphaFoldDB" id="A0A099NZJ1"/>
<dbReference type="eggNOG" id="KOG4288">
    <property type="taxonomic scope" value="Eukaryota"/>
</dbReference>
<keyword evidence="4" id="KW-1185">Reference proteome</keyword>
<dbReference type="GO" id="GO:0006744">
    <property type="term" value="P:ubiquinone biosynthetic process"/>
    <property type="evidence" value="ECO:0007669"/>
    <property type="project" value="EnsemblFungi"/>
</dbReference>
<reference evidence="1 4" key="3">
    <citation type="submission" date="2018-06" db="EMBL/GenBank/DDBJ databases">
        <title>Population genomics shows no distinction between pathogenic Candida krusei and environmental Pichia kudriavzevii: One species, four names.</title>
        <authorList>
            <person name="Douglass A.P."/>
            <person name="Offei B."/>
            <person name="Braun-Galleani S."/>
            <person name="Coughlan A.Y."/>
            <person name="Martos A."/>
            <person name="Ortiz-Merino R.A."/>
            <person name="Byrne K.P."/>
            <person name="Wolfe K.H."/>
        </authorList>
    </citation>
    <scope>NUCLEOTIDE SEQUENCE [LARGE SCALE GENOMIC DNA]</scope>
    <source>
        <strain evidence="1 4">CBS573</strain>
    </source>
</reference>
<accession>A0A099NZJ1</accession>
<dbReference type="OrthoDB" id="276721at2759"/>
<proteinExistence type="predicted"/>
<dbReference type="GO" id="GO:0005739">
    <property type="term" value="C:mitochondrion"/>
    <property type="evidence" value="ECO:0007669"/>
    <property type="project" value="EnsemblFungi"/>
</dbReference>
<dbReference type="STRING" id="4909.A0A099NZJ1"/>
<reference evidence="3" key="1">
    <citation type="journal article" date="2014" name="Microb. Cell Fact.">
        <title>Exploiting Issatchenkia orientalis SD108 for succinic acid production.</title>
        <authorList>
            <person name="Xiao H."/>
            <person name="Shao Z."/>
            <person name="Jiang Y."/>
            <person name="Dole S."/>
            <person name="Zhao H."/>
        </authorList>
    </citation>
    <scope>NUCLEOTIDE SEQUENCE [LARGE SCALE GENOMIC DNA]</scope>
    <source>
        <strain evidence="3">SD108</strain>
    </source>
</reference>
<evidence type="ECO:0000313" key="2">
    <source>
        <dbReference type="EMBL" id="KGK38065.1"/>
    </source>
</evidence>
<organism evidence="2 3">
    <name type="scientific">Pichia kudriavzevii</name>
    <name type="common">Yeast</name>
    <name type="synonym">Issatchenkia orientalis</name>
    <dbReference type="NCBI Taxonomy" id="4909"/>
    <lineage>
        <taxon>Eukaryota</taxon>
        <taxon>Fungi</taxon>
        <taxon>Dikarya</taxon>
        <taxon>Ascomycota</taxon>
        <taxon>Saccharomycotina</taxon>
        <taxon>Pichiomycetes</taxon>
        <taxon>Pichiales</taxon>
        <taxon>Pichiaceae</taxon>
        <taxon>Pichia</taxon>
    </lineage>
</organism>
<dbReference type="KEGG" id="pkz:C5L36_0B03330"/>
<dbReference type="HOGENOM" id="CLU_055314_1_0_1"/>
<dbReference type="InterPro" id="IPR036291">
    <property type="entry name" value="NAD(P)-bd_dom_sf"/>
</dbReference>
<sequence length="293" mass="32699">MSAANTANAVKKLVVFGGTGFLGKRIVENAVKRGFDVTSITGSGRMPRPYPQEDNSWMEQVKWKQGNVFFPETYERDLQDCTAVVHSIGILLENDSYKKIVGSEDGLINTVSSLFTTNPGTKTTNPMMKTPTDDVTGPNVVIDKTYKRYNTESALVLAETLIDVNRGDKPPAFAYISADRGFPGLPSGYIQSKREAEYQLYQLQPRLRPILLRPGFMYDPSEGTQGHMSMRSSLRTFLDGLNEVNSKLLFNALDGIVRPTISTKTVAQWCMDRIEDPDFHGPVMLDEMINIKK</sequence>
<dbReference type="PANTHER" id="PTHR12126:SF16">
    <property type="entry name" value="MIOREX COMPLEX COMPONENT 2"/>
    <property type="match status" value="1"/>
</dbReference>
<dbReference type="Proteomes" id="UP000249293">
    <property type="component" value="Chromosome 2"/>
</dbReference>
<gene>
    <name evidence="1" type="ORF">C5L36_0B03330</name>
    <name evidence="2" type="ORF">JL09_g2814</name>
</gene>
<reference evidence="2" key="2">
    <citation type="submission" date="2014-08" db="EMBL/GenBank/DDBJ databases">
        <title>Exploiting Issatchenkia orientalis SD108 for Succinic Acid Production.</title>
        <authorList>
            <person name="Xiao H."/>
            <person name="Shao Z."/>
            <person name="Jiang Y."/>
            <person name="Dole S."/>
            <person name="Zhao H."/>
        </authorList>
    </citation>
    <scope>NUCLEOTIDE SEQUENCE [LARGE SCALE GENOMIC DNA]</scope>
    <source>
        <strain evidence="2">SD108</strain>
    </source>
</reference>
<evidence type="ECO:0000313" key="3">
    <source>
        <dbReference type="Proteomes" id="UP000029867"/>
    </source>
</evidence>
<name>A0A099NZJ1_PICKU</name>
<evidence type="ECO:0000313" key="1">
    <source>
        <dbReference type="EMBL" id="AWU75082.1"/>
    </source>
</evidence>
<dbReference type="SUPFAM" id="SSF51735">
    <property type="entry name" value="NAD(P)-binding Rossmann-fold domains"/>
    <property type="match status" value="1"/>
</dbReference>
<protein>
    <recommendedName>
        <fullName evidence="5">NAD-dependent epimerase/dehydratase domain-containing protein</fullName>
    </recommendedName>
</protein>
<dbReference type="RefSeq" id="XP_029320559.1">
    <property type="nucleotide sequence ID" value="XM_029464700.1"/>
</dbReference>
<dbReference type="PANTHER" id="PTHR12126">
    <property type="entry name" value="NADH-UBIQUINONE OXIDOREDUCTASE 39 KDA SUBUNIT-RELATED"/>
    <property type="match status" value="1"/>
</dbReference>
<dbReference type="GeneID" id="40382847"/>
<dbReference type="EMBL" id="CP028774">
    <property type="protein sequence ID" value="AWU75082.1"/>
    <property type="molecule type" value="Genomic_DNA"/>
</dbReference>
<dbReference type="Gene3D" id="3.40.50.720">
    <property type="entry name" value="NAD(P)-binding Rossmann-like Domain"/>
    <property type="match status" value="1"/>
</dbReference>
<evidence type="ECO:0008006" key="5">
    <source>
        <dbReference type="Google" id="ProtNLM"/>
    </source>
</evidence>
<dbReference type="Proteomes" id="UP000029867">
    <property type="component" value="Unassembled WGS sequence"/>
</dbReference>
<dbReference type="InterPro" id="IPR051207">
    <property type="entry name" value="ComplexI_NDUFA9_subunit"/>
</dbReference>